<gene>
    <name evidence="1" type="ORF">EVA_20885</name>
</gene>
<dbReference type="AlphaFoldDB" id="J9F9A1"/>
<protein>
    <submittedName>
        <fullName evidence="1">Uncharacterized protein</fullName>
    </submittedName>
</protein>
<reference evidence="1" key="1">
    <citation type="journal article" date="2012" name="PLoS ONE">
        <title>Gene sets for utilization of primary and secondary nutrition supplies in the distal gut of endangered iberian lynx.</title>
        <authorList>
            <person name="Alcaide M."/>
            <person name="Messina E."/>
            <person name="Richter M."/>
            <person name="Bargiela R."/>
            <person name="Peplies J."/>
            <person name="Huws S.A."/>
            <person name="Newbold C.J."/>
            <person name="Golyshin P.N."/>
            <person name="Simon M.A."/>
            <person name="Lopez G."/>
            <person name="Yakimov M.M."/>
            <person name="Ferrer M."/>
        </authorList>
    </citation>
    <scope>NUCLEOTIDE SEQUENCE</scope>
</reference>
<dbReference type="EMBL" id="AMCI01008460">
    <property type="protein sequence ID" value="EJW91008.1"/>
    <property type="molecule type" value="Genomic_DNA"/>
</dbReference>
<sequence>MHFLRKMPKEVVMTLDISWTYLAMVLLKRAKILVKLGLS</sequence>
<evidence type="ECO:0000313" key="1">
    <source>
        <dbReference type="EMBL" id="EJW91008.1"/>
    </source>
</evidence>
<organism evidence="1">
    <name type="scientific">gut metagenome</name>
    <dbReference type="NCBI Taxonomy" id="749906"/>
    <lineage>
        <taxon>unclassified sequences</taxon>
        <taxon>metagenomes</taxon>
        <taxon>organismal metagenomes</taxon>
    </lineage>
</organism>
<comment type="caution">
    <text evidence="1">The sequence shown here is derived from an EMBL/GenBank/DDBJ whole genome shotgun (WGS) entry which is preliminary data.</text>
</comment>
<proteinExistence type="predicted"/>
<accession>J9F9A1</accession>
<name>J9F9A1_9ZZZZ</name>